<gene>
    <name evidence="4" type="ORF">EDC18_11044</name>
</gene>
<comment type="caution">
    <text evidence="4">The sequence shown here is derived from an EMBL/GenBank/DDBJ whole genome shotgun (WGS) entry which is preliminary data.</text>
</comment>
<dbReference type="NCBIfam" id="TIGR02861">
    <property type="entry name" value="SASP_H"/>
    <property type="match status" value="1"/>
</dbReference>
<dbReference type="AlphaFoldDB" id="A0A4R3MK03"/>
<evidence type="ECO:0000256" key="3">
    <source>
        <dbReference type="ARBA" id="ARBA00022969"/>
    </source>
</evidence>
<dbReference type="Proteomes" id="UP000294902">
    <property type="component" value="Unassembled WGS sequence"/>
</dbReference>
<dbReference type="EMBL" id="SMAL01000010">
    <property type="protein sequence ID" value="TCT12970.1"/>
    <property type="molecule type" value="Genomic_DNA"/>
</dbReference>
<accession>A0A4R3MK03</accession>
<evidence type="ECO:0000256" key="1">
    <source>
        <dbReference type="ARBA" id="ARBA00004288"/>
    </source>
</evidence>
<name>A0A4R3MK03_9FIRM</name>
<sequence>MNYTRAKEIAKSPIMADVTYNGSNVYIEQVNETKMAASIHLLNDPSRSMEVPVDSLIEN</sequence>
<comment type="similarity">
    <text evidence="2">Belongs to the SspH family.</text>
</comment>
<protein>
    <submittedName>
        <fullName evidence="4">Small acid-soluble spore protein H (Minor)</fullName>
    </submittedName>
</protein>
<keyword evidence="5" id="KW-1185">Reference proteome</keyword>
<evidence type="ECO:0000313" key="4">
    <source>
        <dbReference type="EMBL" id="TCT12970.1"/>
    </source>
</evidence>
<dbReference type="GO" id="GO:0030435">
    <property type="term" value="P:sporulation resulting in formation of a cellular spore"/>
    <property type="evidence" value="ECO:0007669"/>
    <property type="project" value="UniProtKB-KW"/>
</dbReference>
<dbReference type="RefSeq" id="WP_132253557.1">
    <property type="nucleotide sequence ID" value="NZ_SMAL01000010.1"/>
</dbReference>
<reference evidence="4 5" key="1">
    <citation type="submission" date="2019-03" db="EMBL/GenBank/DDBJ databases">
        <title>Genomic Encyclopedia of Type Strains, Phase IV (KMG-IV): sequencing the most valuable type-strain genomes for metagenomic binning, comparative biology and taxonomic classification.</title>
        <authorList>
            <person name="Goeker M."/>
        </authorList>
    </citation>
    <scope>NUCLEOTIDE SEQUENCE [LARGE SCALE GENOMIC DNA]</scope>
    <source>
        <strain evidence="4 5">DSM 24629</strain>
    </source>
</reference>
<dbReference type="InterPro" id="IPR012610">
    <property type="entry name" value="SASP_SspH"/>
</dbReference>
<proteinExistence type="inferred from homology"/>
<keyword evidence="3" id="KW-0749">Sporulation</keyword>
<evidence type="ECO:0000256" key="2">
    <source>
        <dbReference type="ARBA" id="ARBA00006573"/>
    </source>
</evidence>
<organism evidence="4 5">
    <name type="scientific">Natranaerovirga pectinivora</name>
    <dbReference type="NCBI Taxonomy" id="682400"/>
    <lineage>
        <taxon>Bacteria</taxon>
        <taxon>Bacillati</taxon>
        <taxon>Bacillota</taxon>
        <taxon>Clostridia</taxon>
        <taxon>Lachnospirales</taxon>
        <taxon>Natranaerovirgaceae</taxon>
        <taxon>Natranaerovirga</taxon>
    </lineage>
</organism>
<dbReference type="GO" id="GO:0042601">
    <property type="term" value="C:endospore-forming forespore"/>
    <property type="evidence" value="ECO:0007669"/>
    <property type="project" value="InterPro"/>
</dbReference>
<dbReference type="GO" id="GO:0030436">
    <property type="term" value="P:asexual sporulation"/>
    <property type="evidence" value="ECO:0007669"/>
    <property type="project" value="InterPro"/>
</dbReference>
<dbReference type="Pfam" id="PF08141">
    <property type="entry name" value="SspH"/>
    <property type="match status" value="1"/>
</dbReference>
<dbReference type="OrthoDB" id="1683648at2"/>
<evidence type="ECO:0000313" key="5">
    <source>
        <dbReference type="Proteomes" id="UP000294902"/>
    </source>
</evidence>
<dbReference type="HAMAP" id="MF_00667">
    <property type="entry name" value="SspH"/>
    <property type="match status" value="1"/>
</dbReference>
<comment type="subcellular location">
    <subcellularLocation>
        <location evidence="1">Spore core</location>
    </subcellularLocation>
</comment>